<organism evidence="6 7">
    <name type="scientific">Pichia membranifaciens NRRL Y-2026</name>
    <dbReference type="NCBI Taxonomy" id="763406"/>
    <lineage>
        <taxon>Eukaryota</taxon>
        <taxon>Fungi</taxon>
        <taxon>Dikarya</taxon>
        <taxon>Ascomycota</taxon>
        <taxon>Saccharomycotina</taxon>
        <taxon>Pichiomycetes</taxon>
        <taxon>Pichiales</taxon>
        <taxon>Pichiaceae</taxon>
        <taxon>Pichia</taxon>
    </lineage>
</organism>
<feature type="region of interest" description="Disordered" evidence="4">
    <location>
        <begin position="135"/>
        <end position="236"/>
    </location>
</feature>
<feature type="compositionally biased region" description="Low complexity" evidence="4">
    <location>
        <begin position="32"/>
        <end position="46"/>
    </location>
</feature>
<evidence type="ECO:0000259" key="5">
    <source>
        <dbReference type="PROSITE" id="PS00036"/>
    </source>
</evidence>
<name>A0A1E3NJD7_9ASCO</name>
<feature type="compositionally biased region" description="Acidic residues" evidence="4">
    <location>
        <begin position="182"/>
        <end position="197"/>
    </location>
</feature>
<keyword evidence="3" id="KW-0175">Coiled coil</keyword>
<keyword evidence="7" id="KW-1185">Reference proteome</keyword>
<feature type="region of interest" description="Disordered" evidence="4">
    <location>
        <begin position="32"/>
        <end position="100"/>
    </location>
</feature>
<dbReference type="GO" id="GO:0090575">
    <property type="term" value="C:RNA polymerase II transcription regulator complex"/>
    <property type="evidence" value="ECO:0007669"/>
    <property type="project" value="TreeGrafter"/>
</dbReference>
<dbReference type="InterPro" id="IPR004827">
    <property type="entry name" value="bZIP"/>
</dbReference>
<sequence length="280" mass="29117">MNTDGQNRNVGGMAGANTGDVDAVAAATAVSAIGSSENVNNNSSNGKAGGGGNEGKTNASAVDDSLVDPELNQQSTDERAKAEDNDDDDDDQINQIEDDNDNIVAAAAAAAASNDMNYLANMHAVENHMQNVLGNAGAQGGAGPDGPGPGASVGGHGMLHANAQGAPRKDIEMGGSGHDANDADYNDDGDDDDDDDDNKLSSKTAIDAVVESSKVKKSVSNTKRAAQNRAAQRAFRQRRKTRIEQLENVELLYKAALQDVERLQAENDALKKKLTEINSK</sequence>
<dbReference type="OrthoDB" id="10582221at2759"/>
<protein>
    <recommendedName>
        <fullName evidence="5">BZIP domain-containing protein</fullName>
    </recommendedName>
</protein>
<dbReference type="PANTHER" id="PTHR40621">
    <property type="entry name" value="TRANSCRIPTION FACTOR KAPC-RELATED"/>
    <property type="match status" value="1"/>
</dbReference>
<feature type="coiled-coil region" evidence="3">
    <location>
        <begin position="246"/>
        <end position="280"/>
    </location>
</feature>
<dbReference type="GO" id="GO:0000976">
    <property type="term" value="F:transcription cis-regulatory region binding"/>
    <property type="evidence" value="ECO:0007669"/>
    <property type="project" value="InterPro"/>
</dbReference>
<dbReference type="STRING" id="763406.A0A1E3NJD7"/>
<dbReference type="RefSeq" id="XP_019016801.1">
    <property type="nucleotide sequence ID" value="XM_019159889.1"/>
</dbReference>
<dbReference type="Gene3D" id="1.20.5.170">
    <property type="match status" value="1"/>
</dbReference>
<dbReference type="InterPro" id="IPR046347">
    <property type="entry name" value="bZIP_sf"/>
</dbReference>
<dbReference type="GeneID" id="30176576"/>
<dbReference type="AlphaFoldDB" id="A0A1E3NJD7"/>
<comment type="subcellular location">
    <subcellularLocation>
        <location evidence="1">Nucleus</location>
    </subcellularLocation>
</comment>
<feature type="compositionally biased region" description="Gly residues" evidence="4">
    <location>
        <begin position="137"/>
        <end position="157"/>
    </location>
</feature>
<evidence type="ECO:0000313" key="6">
    <source>
        <dbReference type="EMBL" id="ODQ45688.1"/>
    </source>
</evidence>
<keyword evidence="2" id="KW-0539">Nucleus</keyword>
<gene>
    <name evidence="6" type="ORF">PICMEDRAFT_12147</name>
</gene>
<dbReference type="Proteomes" id="UP000094455">
    <property type="component" value="Unassembled WGS sequence"/>
</dbReference>
<evidence type="ECO:0000256" key="3">
    <source>
        <dbReference type="SAM" id="Coils"/>
    </source>
</evidence>
<dbReference type="PROSITE" id="PS00036">
    <property type="entry name" value="BZIP_BASIC"/>
    <property type="match status" value="1"/>
</dbReference>
<feature type="compositionally biased region" description="Low complexity" evidence="4">
    <location>
        <begin position="218"/>
        <end position="234"/>
    </location>
</feature>
<feature type="compositionally biased region" description="Acidic residues" evidence="4">
    <location>
        <begin position="84"/>
        <end position="100"/>
    </location>
</feature>
<evidence type="ECO:0000313" key="7">
    <source>
        <dbReference type="Proteomes" id="UP000094455"/>
    </source>
</evidence>
<evidence type="ECO:0000256" key="4">
    <source>
        <dbReference type="SAM" id="MobiDB-lite"/>
    </source>
</evidence>
<dbReference type="GO" id="GO:0001228">
    <property type="term" value="F:DNA-binding transcription activator activity, RNA polymerase II-specific"/>
    <property type="evidence" value="ECO:0007669"/>
    <property type="project" value="TreeGrafter"/>
</dbReference>
<dbReference type="SUPFAM" id="SSF57959">
    <property type="entry name" value="Leucine zipper domain"/>
    <property type="match status" value="1"/>
</dbReference>
<evidence type="ECO:0000256" key="1">
    <source>
        <dbReference type="ARBA" id="ARBA00004123"/>
    </source>
</evidence>
<dbReference type="PANTHER" id="PTHR40621:SF6">
    <property type="entry name" value="AP-1-LIKE TRANSCRIPTION FACTOR YAP1-RELATED"/>
    <property type="match status" value="1"/>
</dbReference>
<evidence type="ECO:0000256" key="2">
    <source>
        <dbReference type="ARBA" id="ARBA00023242"/>
    </source>
</evidence>
<feature type="domain" description="BZIP" evidence="5">
    <location>
        <begin position="223"/>
        <end position="238"/>
    </location>
</feature>
<accession>A0A1E3NJD7</accession>
<dbReference type="EMBL" id="KV454004">
    <property type="protein sequence ID" value="ODQ45688.1"/>
    <property type="molecule type" value="Genomic_DNA"/>
</dbReference>
<reference evidence="6 7" key="1">
    <citation type="journal article" date="2016" name="Proc. Natl. Acad. Sci. U.S.A.">
        <title>Comparative genomics of biotechnologically important yeasts.</title>
        <authorList>
            <person name="Riley R."/>
            <person name="Haridas S."/>
            <person name="Wolfe K.H."/>
            <person name="Lopes M.R."/>
            <person name="Hittinger C.T."/>
            <person name="Goeker M."/>
            <person name="Salamov A.A."/>
            <person name="Wisecaver J.H."/>
            <person name="Long T.M."/>
            <person name="Calvey C.H."/>
            <person name="Aerts A.L."/>
            <person name="Barry K.W."/>
            <person name="Choi C."/>
            <person name="Clum A."/>
            <person name="Coughlan A.Y."/>
            <person name="Deshpande S."/>
            <person name="Douglass A.P."/>
            <person name="Hanson S.J."/>
            <person name="Klenk H.-P."/>
            <person name="LaButti K.M."/>
            <person name="Lapidus A."/>
            <person name="Lindquist E.A."/>
            <person name="Lipzen A.M."/>
            <person name="Meier-Kolthoff J.P."/>
            <person name="Ohm R.A."/>
            <person name="Otillar R.P."/>
            <person name="Pangilinan J.L."/>
            <person name="Peng Y."/>
            <person name="Rokas A."/>
            <person name="Rosa C.A."/>
            <person name="Scheuner C."/>
            <person name="Sibirny A.A."/>
            <person name="Slot J.C."/>
            <person name="Stielow J.B."/>
            <person name="Sun H."/>
            <person name="Kurtzman C.P."/>
            <person name="Blackwell M."/>
            <person name="Grigoriev I.V."/>
            <person name="Jeffries T.W."/>
        </authorList>
    </citation>
    <scope>NUCLEOTIDE SEQUENCE [LARGE SCALE GENOMIC DNA]</scope>
    <source>
        <strain evidence="6 7">NRRL Y-2026</strain>
    </source>
</reference>
<proteinExistence type="predicted"/>
<dbReference type="InterPro" id="IPR050936">
    <property type="entry name" value="AP-1-like"/>
</dbReference>